<evidence type="ECO:0000313" key="3">
    <source>
        <dbReference type="Proteomes" id="UP000286100"/>
    </source>
</evidence>
<feature type="compositionally biased region" description="Polar residues" evidence="1">
    <location>
        <begin position="89"/>
        <end position="112"/>
    </location>
</feature>
<organism evidence="2 3">
    <name type="scientific">Sphingomonas cavernae</name>
    <dbReference type="NCBI Taxonomy" id="2320861"/>
    <lineage>
        <taxon>Bacteria</taxon>
        <taxon>Pseudomonadati</taxon>
        <taxon>Pseudomonadota</taxon>
        <taxon>Alphaproteobacteria</taxon>
        <taxon>Sphingomonadales</taxon>
        <taxon>Sphingomonadaceae</taxon>
        <taxon>Sphingomonas</taxon>
    </lineage>
</organism>
<evidence type="ECO:0000313" key="2">
    <source>
        <dbReference type="EMBL" id="RJF85897.1"/>
    </source>
</evidence>
<name>A0A418W7E0_9SPHN</name>
<proteinExistence type="predicted"/>
<reference evidence="2 3" key="1">
    <citation type="submission" date="2018-09" db="EMBL/GenBank/DDBJ databases">
        <authorList>
            <person name="Zhu H."/>
        </authorList>
    </citation>
    <scope>NUCLEOTIDE SEQUENCE [LARGE SCALE GENOMIC DNA]</scope>
    <source>
        <strain evidence="2 3">K2R01-6</strain>
    </source>
</reference>
<feature type="region of interest" description="Disordered" evidence="1">
    <location>
        <begin position="53"/>
        <end position="112"/>
    </location>
</feature>
<dbReference type="EMBL" id="QYUM01000004">
    <property type="protein sequence ID" value="RJF85897.1"/>
    <property type="molecule type" value="Genomic_DNA"/>
</dbReference>
<dbReference type="Proteomes" id="UP000286100">
    <property type="component" value="Unassembled WGS sequence"/>
</dbReference>
<dbReference type="AlphaFoldDB" id="A0A418W7E0"/>
<keyword evidence="3" id="KW-1185">Reference proteome</keyword>
<sequence length="112" mass="10990">MVLVAGLAACGTSKDASEANTADAVLASGDGEAAGESPSDITAIDAAVGYAGGMSAETPTSSLPRPETAQAKPERKTKSDEAAEPASQAVANVSIPSQPLPSNVTVPSQPPQ</sequence>
<gene>
    <name evidence="2" type="ORF">D3876_18770</name>
</gene>
<accession>A0A418W7E0</accession>
<feature type="compositionally biased region" description="Basic and acidic residues" evidence="1">
    <location>
        <begin position="72"/>
        <end position="81"/>
    </location>
</feature>
<protein>
    <submittedName>
        <fullName evidence="2">Uncharacterized protein</fullName>
    </submittedName>
</protein>
<evidence type="ECO:0000256" key="1">
    <source>
        <dbReference type="SAM" id="MobiDB-lite"/>
    </source>
</evidence>
<comment type="caution">
    <text evidence="2">The sequence shown here is derived from an EMBL/GenBank/DDBJ whole genome shotgun (WGS) entry which is preliminary data.</text>
</comment>